<dbReference type="Pfam" id="PF09912">
    <property type="entry name" value="DUF2141"/>
    <property type="match status" value="1"/>
</dbReference>
<dbReference type="EMBL" id="REFH01000011">
    <property type="protein sequence ID" value="RMA72971.1"/>
    <property type="molecule type" value="Genomic_DNA"/>
</dbReference>
<dbReference type="AlphaFoldDB" id="A0A3L9ZJ59"/>
<dbReference type="Proteomes" id="UP000280368">
    <property type="component" value="Unassembled WGS sequence"/>
</dbReference>
<accession>A0A3L9ZJ59</accession>
<reference evidence="1 2" key="1">
    <citation type="submission" date="2018-10" db="EMBL/GenBank/DDBJ databases">
        <title>Genomic Encyclopedia of Archaeal and Bacterial Type Strains, Phase II (KMG-II): from individual species to whole genera.</title>
        <authorList>
            <person name="Goeker M."/>
        </authorList>
    </citation>
    <scope>NUCLEOTIDE SEQUENCE [LARGE SCALE GENOMIC DNA]</scope>
    <source>
        <strain evidence="1 2">DSM 19727</strain>
    </source>
</reference>
<sequence length="138" mass="15897">MSNLFIFFSLITSLFSAENPQLTIKISNIEKMKGEIIIGIFDKDKNFLKEGSAIKNYTVKVEKNTAFITITDLPKGEYAVTMYHDENSDKECNRNFMGLPKESYAFSNNFKPKFGPPKFKDCKFELIENKTLNIKMIN</sequence>
<name>A0A3L9ZJ59_9FLAO</name>
<protein>
    <submittedName>
        <fullName evidence="1">Uncharacterized protein (DUF2141 family)</fullName>
    </submittedName>
</protein>
<dbReference type="OrthoDB" id="9788332at2"/>
<evidence type="ECO:0000313" key="2">
    <source>
        <dbReference type="Proteomes" id="UP000280368"/>
    </source>
</evidence>
<evidence type="ECO:0000313" key="1">
    <source>
        <dbReference type="EMBL" id="RMA72971.1"/>
    </source>
</evidence>
<dbReference type="RefSeq" id="WP_121926156.1">
    <property type="nucleotide sequence ID" value="NZ_CBCSGA010000025.1"/>
</dbReference>
<gene>
    <name evidence="1" type="ORF">BC961_2567</name>
</gene>
<dbReference type="InterPro" id="IPR018673">
    <property type="entry name" value="DUF2141"/>
</dbReference>
<keyword evidence="2" id="KW-1185">Reference proteome</keyword>
<comment type="caution">
    <text evidence="1">The sequence shown here is derived from an EMBL/GenBank/DDBJ whole genome shotgun (WGS) entry which is preliminary data.</text>
</comment>
<proteinExistence type="predicted"/>
<organism evidence="1 2">
    <name type="scientific">Flavobacterium weaverense</name>
    <dbReference type="NCBI Taxonomy" id="271156"/>
    <lineage>
        <taxon>Bacteria</taxon>
        <taxon>Pseudomonadati</taxon>
        <taxon>Bacteroidota</taxon>
        <taxon>Flavobacteriia</taxon>
        <taxon>Flavobacteriales</taxon>
        <taxon>Flavobacteriaceae</taxon>
        <taxon>Flavobacterium</taxon>
    </lineage>
</organism>